<dbReference type="InterPro" id="IPR009056">
    <property type="entry name" value="Cyt_c-like_dom"/>
</dbReference>
<evidence type="ECO:0000256" key="3">
    <source>
        <dbReference type="ARBA" id="ARBA00023004"/>
    </source>
</evidence>
<name>A0A7T0G3I1_9BACT</name>
<dbReference type="SUPFAM" id="SSF46626">
    <property type="entry name" value="Cytochrome c"/>
    <property type="match status" value="2"/>
</dbReference>
<feature type="signal peptide" evidence="6">
    <location>
        <begin position="1"/>
        <end position="30"/>
    </location>
</feature>
<dbReference type="PANTHER" id="PTHR33751:SF1">
    <property type="entry name" value="CBB3-TYPE CYTOCHROME C OXIDASE SUBUNIT FIXP"/>
    <property type="match status" value="1"/>
</dbReference>
<evidence type="ECO:0000259" key="7">
    <source>
        <dbReference type="PROSITE" id="PS51007"/>
    </source>
</evidence>
<dbReference type="GO" id="GO:0046872">
    <property type="term" value="F:metal ion binding"/>
    <property type="evidence" value="ECO:0007669"/>
    <property type="project" value="UniProtKB-KW"/>
</dbReference>
<evidence type="ECO:0000256" key="6">
    <source>
        <dbReference type="SAM" id="SignalP"/>
    </source>
</evidence>
<dbReference type="AlphaFoldDB" id="A0A7T0G3I1"/>
<dbReference type="EMBL" id="CP048620">
    <property type="protein sequence ID" value="QPJ65435.1"/>
    <property type="molecule type" value="Genomic_DNA"/>
</dbReference>
<proteinExistence type="predicted"/>
<evidence type="ECO:0000313" key="9">
    <source>
        <dbReference type="Proteomes" id="UP000594464"/>
    </source>
</evidence>
<dbReference type="PANTHER" id="PTHR33751">
    <property type="entry name" value="CBB3-TYPE CYTOCHROME C OXIDASE SUBUNIT FIXP"/>
    <property type="match status" value="1"/>
</dbReference>
<dbReference type="Proteomes" id="UP000594464">
    <property type="component" value="Chromosome"/>
</dbReference>
<dbReference type="InterPro" id="IPR050597">
    <property type="entry name" value="Cytochrome_c_Oxidase_Subunit"/>
</dbReference>
<evidence type="ECO:0000313" key="8">
    <source>
        <dbReference type="EMBL" id="QPJ65435.1"/>
    </source>
</evidence>
<dbReference type="Pfam" id="PF00034">
    <property type="entry name" value="Cytochrom_C"/>
    <property type="match status" value="1"/>
</dbReference>
<keyword evidence="1 4" id="KW-0349">Heme</keyword>
<evidence type="ECO:0000256" key="1">
    <source>
        <dbReference type="ARBA" id="ARBA00022617"/>
    </source>
</evidence>
<keyword evidence="6" id="KW-0732">Signal</keyword>
<dbReference type="GO" id="GO:0009055">
    <property type="term" value="F:electron transfer activity"/>
    <property type="evidence" value="ECO:0007669"/>
    <property type="project" value="InterPro"/>
</dbReference>
<dbReference type="Gene3D" id="2.60.40.1190">
    <property type="match status" value="1"/>
</dbReference>
<reference evidence="9" key="1">
    <citation type="submission" date="2020-02" db="EMBL/GenBank/DDBJ databases">
        <title>Genomic and physiological characterization of two novel Nitrospinaceae genera.</title>
        <authorList>
            <person name="Mueller A.J."/>
            <person name="Jung M.-Y."/>
            <person name="Strachan C.R."/>
            <person name="Herbold C.W."/>
            <person name="Kirkegaard R.H."/>
            <person name="Daims H."/>
        </authorList>
    </citation>
    <scope>NUCLEOTIDE SEQUENCE [LARGE SCALE GENOMIC DNA]</scope>
</reference>
<keyword evidence="5" id="KW-0472">Membrane</keyword>
<feature type="domain" description="Cytochrome c" evidence="7">
    <location>
        <begin position="39"/>
        <end position="134"/>
    </location>
</feature>
<organism evidence="8 9">
    <name type="scientific">Candidatus Nitrohelix vancouverensis</name>
    <dbReference type="NCBI Taxonomy" id="2705534"/>
    <lineage>
        <taxon>Bacteria</taxon>
        <taxon>Pseudomonadati</taxon>
        <taxon>Nitrospinota/Tectimicrobiota group</taxon>
        <taxon>Nitrospinota</taxon>
        <taxon>Nitrospinia</taxon>
        <taxon>Nitrospinales</taxon>
        <taxon>Nitrospinaceae</taxon>
        <taxon>Candidatus Nitrohelix</taxon>
    </lineage>
</organism>
<evidence type="ECO:0000256" key="2">
    <source>
        <dbReference type="ARBA" id="ARBA00022723"/>
    </source>
</evidence>
<dbReference type="InterPro" id="IPR036909">
    <property type="entry name" value="Cyt_c-like_dom_sf"/>
</dbReference>
<dbReference type="Gene3D" id="1.10.760.10">
    <property type="entry name" value="Cytochrome c-like domain"/>
    <property type="match status" value="2"/>
</dbReference>
<gene>
    <name evidence="8" type="ORF">G3M78_08540</name>
</gene>
<feature type="transmembrane region" description="Helical" evidence="5">
    <location>
        <begin position="540"/>
        <end position="560"/>
    </location>
</feature>
<sequence>MLSANKHFKTLRWMLLAMAVGFLTPAVSFAAPADAVKKDVLEQGKKIYFKRCVWCHGVEGGGDGPAADRLFTRPRNFIQGTFKIRVTDSGELPLEEDLIKTVTNGLPGSAMPPWGNVLKKDEIVAVVNFVKTLVQDRSFDDSDEEVFTQDFGTNPWGTKGPYHLGIPQEAVDAGKEIFIKNKCFECHGGEGRGDGNPTMKDDWGFPIVAADWQQCWNFRGSRRNHYDPFNVVRTISTGLNGTPMPNFKDQITVEDRWKLAAFVNSLCPRKNIDPLANKPVNDFLISSEFTEGPVAKTIDDPMWTTPDADPKITGWRDSEEYAEEWGSIQRPRRNYIAMAGQITRGKRNFDPKVDNLWVTSRWSEEENAVYYLVEYHDRFLSEDPEWRDMVAIEWPAQLQDLFGAEKPYFIFGDSKKPVHIWRASFLAKNYRASAAPKPEGYELDMKVEELNGNGFDAVTVRDNTVVEVVDSKFIQGRVKVLFRRTLTTENADNLEVQIPKKQFIPVAFMQWSGRDHEKDEHMAISTWYYTILKPSIPTSIYYNAVIMGCAFAGFQGWLVWMTRRTRKMYDEGKVKRDELPV</sequence>
<keyword evidence="5" id="KW-0812">Transmembrane</keyword>
<protein>
    <submittedName>
        <fullName evidence="8">C-type cytochrome</fullName>
    </submittedName>
</protein>
<evidence type="ECO:0000256" key="4">
    <source>
        <dbReference type="PROSITE-ProRule" id="PRU00433"/>
    </source>
</evidence>
<feature type="chain" id="PRO_5032445995" evidence="6">
    <location>
        <begin position="31"/>
        <end position="581"/>
    </location>
</feature>
<keyword evidence="5" id="KW-1133">Transmembrane helix</keyword>
<keyword evidence="2 4" id="KW-0479">Metal-binding</keyword>
<keyword evidence="3 4" id="KW-0408">Iron</keyword>
<dbReference type="Pfam" id="PF13442">
    <property type="entry name" value="Cytochrome_CBB3"/>
    <property type="match status" value="1"/>
</dbReference>
<feature type="domain" description="Cytochrome c" evidence="7">
    <location>
        <begin position="169"/>
        <end position="267"/>
    </location>
</feature>
<evidence type="ECO:0000256" key="5">
    <source>
        <dbReference type="SAM" id="Phobius"/>
    </source>
</evidence>
<dbReference type="KEGG" id="nva:G3M78_08540"/>
<dbReference type="PROSITE" id="PS51007">
    <property type="entry name" value="CYTC"/>
    <property type="match status" value="2"/>
</dbReference>
<accession>A0A7T0G3I1</accession>
<dbReference type="GO" id="GO:0020037">
    <property type="term" value="F:heme binding"/>
    <property type="evidence" value="ECO:0007669"/>
    <property type="project" value="InterPro"/>
</dbReference>